<keyword evidence="5" id="KW-1185">Reference proteome</keyword>
<dbReference type="Gene3D" id="3.40.50.150">
    <property type="entry name" value="Vaccinia Virus protein VP39"/>
    <property type="match status" value="1"/>
</dbReference>
<evidence type="ECO:0000259" key="2">
    <source>
        <dbReference type="Pfam" id="PF10119"/>
    </source>
</evidence>
<protein>
    <submittedName>
        <fullName evidence="4">tRNA (Guanine-N(7)-)-methyltransferase</fullName>
    </submittedName>
</protein>
<dbReference type="PANTHER" id="PTHR43667:SF2">
    <property type="entry name" value="FATTY ACID C-METHYL TRANSFERASE"/>
    <property type="match status" value="1"/>
</dbReference>
<dbReference type="SUPFAM" id="SSF53335">
    <property type="entry name" value="S-adenosyl-L-methionine-dependent methyltransferases"/>
    <property type="match status" value="1"/>
</dbReference>
<dbReference type="InterPro" id="IPR048976">
    <property type="entry name" value="WHD_PKMT"/>
</dbReference>
<dbReference type="Proteomes" id="UP000318017">
    <property type="component" value="Chromosome"/>
</dbReference>
<dbReference type="InterPro" id="IPR013217">
    <property type="entry name" value="Methyltransf_12"/>
</dbReference>
<dbReference type="AlphaFoldDB" id="A0A518GCT4"/>
<dbReference type="InterPro" id="IPR029063">
    <property type="entry name" value="SAM-dependent_MTases_sf"/>
</dbReference>
<dbReference type="KEGG" id="ahel:Q31a_47780"/>
<feature type="domain" description="PKMT C-terminal winged helix" evidence="3">
    <location>
        <begin position="437"/>
        <end position="526"/>
    </location>
</feature>
<dbReference type="Pfam" id="PF21782">
    <property type="entry name" value="WHD_PKMT"/>
    <property type="match status" value="1"/>
</dbReference>
<feature type="domain" description="Methyltransferase type 12" evidence="1">
    <location>
        <begin position="51"/>
        <end position="148"/>
    </location>
</feature>
<evidence type="ECO:0000313" key="4">
    <source>
        <dbReference type="EMBL" id="QDV26404.1"/>
    </source>
</evidence>
<dbReference type="Pfam" id="PF08242">
    <property type="entry name" value="Methyltransf_12"/>
    <property type="match status" value="1"/>
</dbReference>
<name>A0A518GCT4_9BACT</name>
<dbReference type="GO" id="GO:0032259">
    <property type="term" value="P:methylation"/>
    <property type="evidence" value="ECO:0007669"/>
    <property type="project" value="UniProtKB-KW"/>
</dbReference>
<keyword evidence="4" id="KW-0808">Transferase</keyword>
<sequence length="533" mass="60168">MEPRVTAQPFSNSYDEVPYNSYPYALAHPDHIAMIAVLLRLNPPRRPYRVLELGCASGGNLIPIAASRPDCSFVGVDYSTRQIATGQLIVDQLRLTNIELLVQSILDVEKTIGRFDYILCHGVYSWVPSDVQVKILDLCRSLLTEQGIAYISYNTQPGWRQRGALRDMMQYHVGRSAGSSPAQRIDQARGLLDFLVNATSTTDNSYARMLREQQELLGKHSDSYIYHEHLERHNEPLWFLDFCHRLDQHGLRYLGEADFSSMVGSMSLTPELQQQLDDLAPDLTEKEQYIDFVRNRSFRQTLVCHARQRPNYAVRGERLRGLFAATPGRVQMNDGEGGEPKWRLVVNDDLSLSTDLRTTQIAFELLSQAWPERIPVALLVDQVAEQLNDPTLDRAELQRTLEVALLTAFSSSSGEVVELSVSPLNSMVDESENHGAPMVSRLVQLQAREGMPVVNRRHNLLPVMPLDRRILSLLDGTCDGEQLLVELLAQHQSGDLIILDEHDVPISDSAVITSMLRELVPQRMAHYHRGSLL</sequence>
<keyword evidence="4" id="KW-0489">Methyltransferase</keyword>
<dbReference type="EMBL" id="CP036298">
    <property type="protein sequence ID" value="QDV26404.1"/>
    <property type="molecule type" value="Genomic_DNA"/>
</dbReference>
<reference evidence="4 5" key="1">
    <citation type="submission" date="2019-02" db="EMBL/GenBank/DDBJ databases">
        <title>Deep-cultivation of Planctomycetes and their phenomic and genomic characterization uncovers novel biology.</title>
        <authorList>
            <person name="Wiegand S."/>
            <person name="Jogler M."/>
            <person name="Boedeker C."/>
            <person name="Pinto D."/>
            <person name="Vollmers J."/>
            <person name="Rivas-Marin E."/>
            <person name="Kohn T."/>
            <person name="Peeters S.H."/>
            <person name="Heuer A."/>
            <person name="Rast P."/>
            <person name="Oberbeckmann S."/>
            <person name="Bunk B."/>
            <person name="Jeske O."/>
            <person name="Meyerdierks A."/>
            <person name="Storesund J.E."/>
            <person name="Kallscheuer N."/>
            <person name="Luecker S."/>
            <person name="Lage O.M."/>
            <person name="Pohl T."/>
            <person name="Merkel B.J."/>
            <person name="Hornburger P."/>
            <person name="Mueller R.-W."/>
            <person name="Bruemmer F."/>
            <person name="Labrenz M."/>
            <person name="Spormann A.M."/>
            <person name="Op den Camp H."/>
            <person name="Overmann J."/>
            <person name="Amann R."/>
            <person name="Jetten M.S.M."/>
            <person name="Mascher T."/>
            <person name="Medema M.H."/>
            <person name="Devos D.P."/>
            <person name="Kaster A.-K."/>
            <person name="Ovreas L."/>
            <person name="Rohde M."/>
            <person name="Galperin M.Y."/>
            <person name="Jogler C."/>
        </authorList>
    </citation>
    <scope>NUCLEOTIDE SEQUENCE [LARGE SCALE GENOMIC DNA]</scope>
    <source>
        <strain evidence="4 5">Q31a</strain>
    </source>
</reference>
<dbReference type="InterPro" id="IPR018773">
    <property type="entry name" value="MeTrfase_reg_dom_prd"/>
</dbReference>
<accession>A0A518GCT4</accession>
<dbReference type="CDD" id="cd02440">
    <property type="entry name" value="AdoMet_MTases"/>
    <property type="match status" value="1"/>
</dbReference>
<dbReference type="PANTHER" id="PTHR43667">
    <property type="entry name" value="CYCLOPROPANE-FATTY-ACYL-PHOSPHOLIPID SYNTHASE"/>
    <property type="match status" value="1"/>
</dbReference>
<evidence type="ECO:0000313" key="5">
    <source>
        <dbReference type="Proteomes" id="UP000318017"/>
    </source>
</evidence>
<gene>
    <name evidence="4" type="ORF">Q31a_47780</name>
</gene>
<dbReference type="OrthoDB" id="5449367at2"/>
<dbReference type="Pfam" id="PF10119">
    <property type="entry name" value="MethyTransf_Reg"/>
    <property type="match status" value="1"/>
</dbReference>
<evidence type="ECO:0000259" key="1">
    <source>
        <dbReference type="Pfam" id="PF08242"/>
    </source>
</evidence>
<organism evidence="4 5">
    <name type="scientific">Aureliella helgolandensis</name>
    <dbReference type="NCBI Taxonomy" id="2527968"/>
    <lineage>
        <taxon>Bacteria</taxon>
        <taxon>Pseudomonadati</taxon>
        <taxon>Planctomycetota</taxon>
        <taxon>Planctomycetia</taxon>
        <taxon>Pirellulales</taxon>
        <taxon>Pirellulaceae</taxon>
        <taxon>Aureliella</taxon>
    </lineage>
</organism>
<evidence type="ECO:0000259" key="3">
    <source>
        <dbReference type="Pfam" id="PF21782"/>
    </source>
</evidence>
<dbReference type="GO" id="GO:0008168">
    <property type="term" value="F:methyltransferase activity"/>
    <property type="evidence" value="ECO:0007669"/>
    <property type="project" value="UniProtKB-KW"/>
</dbReference>
<feature type="domain" description="Methyltransferase regulatory" evidence="2">
    <location>
        <begin position="222"/>
        <end position="305"/>
    </location>
</feature>
<proteinExistence type="predicted"/>
<dbReference type="InterPro" id="IPR050723">
    <property type="entry name" value="CFA/CMAS"/>
</dbReference>